<evidence type="ECO:0000256" key="6">
    <source>
        <dbReference type="SAM" id="Phobius"/>
    </source>
</evidence>
<feature type="transmembrane region" description="Helical" evidence="6">
    <location>
        <begin position="177"/>
        <end position="196"/>
    </location>
</feature>
<dbReference type="CDD" id="cd06581">
    <property type="entry name" value="TM_PBP1_LivM_like"/>
    <property type="match status" value="1"/>
</dbReference>
<sequence>MADVSKRPLHFLSRIPRPVRVLIGIALSAVLWILIGDRISEFRVTQGSSVAAYALAIISIVMLTGYSGQVSLGHGAFLAVGAYACALFLVNLHWPIWLSFFVSVLVAAGVGAIVGIAAARLSGPYLAGTTLAFAVGVPSISGLVNILGGEQGISWDAVEQYSPPSRYGDPYIFLNKWVYWICGAALILGIALAVNITKSRYGRVWRAVRADESAAALAGINVARSKILAFAVSAGFAGFAGAILSVTLSSVAPSTFGLSLSFFILTGAVIGGVRSIYGAIIGALALVILPTLSDMIASNASESIHTNLPGVITGVLLVLTVLFNPGGTAAAFNHLAHGLRSKGRNSAH</sequence>
<feature type="transmembrane region" description="Helical" evidence="6">
    <location>
        <begin position="280"/>
        <end position="298"/>
    </location>
</feature>
<evidence type="ECO:0000256" key="3">
    <source>
        <dbReference type="ARBA" id="ARBA00022692"/>
    </source>
</evidence>
<evidence type="ECO:0000256" key="4">
    <source>
        <dbReference type="ARBA" id="ARBA00022989"/>
    </source>
</evidence>
<gene>
    <name evidence="7" type="ORF">UFOPK4295_01261</name>
</gene>
<evidence type="ECO:0000256" key="1">
    <source>
        <dbReference type="ARBA" id="ARBA00004651"/>
    </source>
</evidence>
<feature type="transmembrane region" description="Helical" evidence="6">
    <location>
        <begin position="46"/>
        <end position="65"/>
    </location>
</feature>
<dbReference type="PANTHER" id="PTHR30482:SF20">
    <property type="entry name" value="HIGH-AFFINITY BRANCHED-CHAIN AMINO ACID TRANSPORT SYSTEM PERMEASE PROTEIN LIVM"/>
    <property type="match status" value="1"/>
</dbReference>
<feature type="transmembrane region" description="Helical" evidence="6">
    <location>
        <begin position="310"/>
        <end position="332"/>
    </location>
</feature>
<feature type="transmembrane region" description="Helical" evidence="6">
    <location>
        <begin position="21"/>
        <end position="40"/>
    </location>
</feature>
<reference evidence="7" key="1">
    <citation type="submission" date="2020-05" db="EMBL/GenBank/DDBJ databases">
        <authorList>
            <person name="Chiriac C."/>
            <person name="Salcher M."/>
            <person name="Ghai R."/>
            <person name="Kavagutti S V."/>
        </authorList>
    </citation>
    <scope>NUCLEOTIDE SEQUENCE</scope>
</reference>
<evidence type="ECO:0000256" key="2">
    <source>
        <dbReference type="ARBA" id="ARBA00022475"/>
    </source>
</evidence>
<organism evidence="7">
    <name type="scientific">freshwater metagenome</name>
    <dbReference type="NCBI Taxonomy" id="449393"/>
    <lineage>
        <taxon>unclassified sequences</taxon>
        <taxon>metagenomes</taxon>
        <taxon>ecological metagenomes</taxon>
    </lineage>
</organism>
<dbReference type="InterPro" id="IPR001851">
    <property type="entry name" value="ABC_transp_permease"/>
</dbReference>
<keyword evidence="4 6" id="KW-1133">Transmembrane helix</keyword>
<keyword evidence="2" id="KW-1003">Cell membrane</keyword>
<dbReference type="PANTHER" id="PTHR30482">
    <property type="entry name" value="HIGH-AFFINITY BRANCHED-CHAIN AMINO ACID TRANSPORT SYSTEM PERMEASE"/>
    <property type="match status" value="1"/>
</dbReference>
<dbReference type="GO" id="GO:0005886">
    <property type="term" value="C:plasma membrane"/>
    <property type="evidence" value="ECO:0007669"/>
    <property type="project" value="UniProtKB-SubCell"/>
</dbReference>
<feature type="transmembrane region" description="Helical" evidence="6">
    <location>
        <begin position="227"/>
        <end position="248"/>
    </location>
</feature>
<dbReference type="EMBL" id="CAFBQF010000075">
    <property type="protein sequence ID" value="CAB5054615.1"/>
    <property type="molecule type" value="Genomic_DNA"/>
</dbReference>
<dbReference type="GO" id="GO:0015658">
    <property type="term" value="F:branched-chain amino acid transmembrane transporter activity"/>
    <property type="evidence" value="ECO:0007669"/>
    <property type="project" value="InterPro"/>
</dbReference>
<comment type="subcellular location">
    <subcellularLocation>
        <location evidence="1">Cell membrane</location>
        <topology evidence="1">Multi-pass membrane protein</topology>
    </subcellularLocation>
</comment>
<feature type="transmembrane region" description="Helical" evidence="6">
    <location>
        <begin position="125"/>
        <end position="147"/>
    </location>
</feature>
<dbReference type="Pfam" id="PF02653">
    <property type="entry name" value="BPD_transp_2"/>
    <property type="match status" value="1"/>
</dbReference>
<feature type="transmembrane region" description="Helical" evidence="6">
    <location>
        <begin position="254"/>
        <end position="273"/>
    </location>
</feature>
<dbReference type="InterPro" id="IPR043428">
    <property type="entry name" value="LivM-like"/>
</dbReference>
<feature type="transmembrane region" description="Helical" evidence="6">
    <location>
        <begin position="72"/>
        <end position="90"/>
    </location>
</feature>
<dbReference type="AlphaFoldDB" id="A0A6J7TM50"/>
<feature type="transmembrane region" description="Helical" evidence="6">
    <location>
        <begin position="96"/>
        <end position="118"/>
    </location>
</feature>
<accession>A0A6J7TM50</accession>
<name>A0A6J7TM50_9ZZZZ</name>
<protein>
    <submittedName>
        <fullName evidence="7">Unannotated protein</fullName>
    </submittedName>
</protein>
<proteinExistence type="predicted"/>
<evidence type="ECO:0000313" key="7">
    <source>
        <dbReference type="EMBL" id="CAB5054615.1"/>
    </source>
</evidence>
<keyword evidence="5 6" id="KW-0472">Membrane</keyword>
<evidence type="ECO:0000256" key="5">
    <source>
        <dbReference type="ARBA" id="ARBA00023136"/>
    </source>
</evidence>
<keyword evidence="3 6" id="KW-0812">Transmembrane</keyword>